<gene>
    <name evidence="2" type="ORF">WKR92_00540</name>
</gene>
<dbReference type="PROSITE" id="PS51257">
    <property type="entry name" value="PROKAR_LIPOPROTEIN"/>
    <property type="match status" value="1"/>
</dbReference>
<sequence length="333" mass="36856">MKKIKVLLALLLVGLFAGCSKETLLSDEKNVDGKVRVAFTVSGFEHELLPFPNPIIASAEKGVFSATGGSGSTDIRDYIDVLDIYVYHGGTGAELVDHVKQYATDEEFGVYETYIDTTIYRSVIRLAFHGAKLDGNTDTEWVKVDKSLTSGVGFTPYVSDAFSTFVLGVKLVPEGVESSVILSRYVGRVDLNIEEVIPESVGYIEVTIANTAKYFSPFYEEGFTEIQGEGDPTHNTIKRIKISEEHIANRSIQEQIYFIPKEEKGSEPTQVTVNVAAYDIDGELIREISVPDVSIQANKVTKLKGTIFTIPNILQEIGVDTEWDGEFPEREFE</sequence>
<feature type="chain" id="PRO_5045336355" evidence="1">
    <location>
        <begin position="22"/>
        <end position="333"/>
    </location>
</feature>
<evidence type="ECO:0000313" key="3">
    <source>
        <dbReference type="Proteomes" id="UP001580928"/>
    </source>
</evidence>
<feature type="signal peptide" evidence="1">
    <location>
        <begin position="1"/>
        <end position="21"/>
    </location>
</feature>
<reference evidence="2 3" key="1">
    <citation type="submission" date="2024-04" db="EMBL/GenBank/DDBJ databases">
        <title>Albibacterium profundi sp. nov., isolated from sediment of the Challenger Deep of Mariana Trench.</title>
        <authorList>
            <person name="Wang Y."/>
        </authorList>
    </citation>
    <scope>NUCLEOTIDE SEQUENCE [LARGE SCALE GENOMIC DNA]</scope>
    <source>
        <strain evidence="2 3">RHL897</strain>
    </source>
</reference>
<dbReference type="EMBL" id="JBBVGT010000001">
    <property type="protein sequence ID" value="MFB5944308.1"/>
    <property type="molecule type" value="Genomic_DNA"/>
</dbReference>
<proteinExistence type="predicted"/>
<accession>A0ABV5C9T7</accession>
<keyword evidence="1" id="KW-0732">Signal</keyword>
<protein>
    <submittedName>
        <fullName evidence="2">Uncharacterized protein</fullName>
    </submittedName>
</protein>
<evidence type="ECO:0000256" key="1">
    <source>
        <dbReference type="SAM" id="SignalP"/>
    </source>
</evidence>
<name>A0ABV5C9T7_9SPHI</name>
<evidence type="ECO:0000313" key="2">
    <source>
        <dbReference type="EMBL" id="MFB5944308.1"/>
    </source>
</evidence>
<dbReference type="Proteomes" id="UP001580928">
    <property type="component" value="Unassembled WGS sequence"/>
</dbReference>
<comment type="caution">
    <text evidence="2">The sequence shown here is derived from an EMBL/GenBank/DDBJ whole genome shotgun (WGS) entry which is preliminary data.</text>
</comment>
<organism evidence="2 3">
    <name type="scientific">Albibacterium profundi</name>
    <dbReference type="NCBI Taxonomy" id="3134906"/>
    <lineage>
        <taxon>Bacteria</taxon>
        <taxon>Pseudomonadati</taxon>
        <taxon>Bacteroidota</taxon>
        <taxon>Sphingobacteriia</taxon>
        <taxon>Sphingobacteriales</taxon>
        <taxon>Sphingobacteriaceae</taxon>
        <taxon>Albibacterium</taxon>
    </lineage>
</organism>
<keyword evidence="3" id="KW-1185">Reference proteome</keyword>
<dbReference type="RefSeq" id="WP_375555889.1">
    <property type="nucleotide sequence ID" value="NZ_JBBVGT010000001.1"/>
</dbReference>